<dbReference type="GeneID" id="28815141"/>
<evidence type="ECO:0000313" key="1">
    <source>
        <dbReference type="EMBL" id="KUJ14074.1"/>
    </source>
</evidence>
<dbReference type="Proteomes" id="UP000070700">
    <property type="component" value="Unassembled WGS sequence"/>
</dbReference>
<name>A0A194X248_MOLSC</name>
<evidence type="ECO:0000313" key="2">
    <source>
        <dbReference type="Proteomes" id="UP000070700"/>
    </source>
</evidence>
<dbReference type="EMBL" id="KQ947421">
    <property type="protein sequence ID" value="KUJ14074.1"/>
    <property type="molecule type" value="Genomic_DNA"/>
</dbReference>
<accession>A0A194X248</accession>
<gene>
    <name evidence="1" type="ORF">LY89DRAFT_152619</name>
</gene>
<dbReference type="KEGG" id="psco:LY89DRAFT_152619"/>
<dbReference type="AlphaFoldDB" id="A0A194X248"/>
<sequence>MANQNPLEIASGLGTLNTLPPELRTHIWNFVLCFNDSSAFKYPRRIPSYRTALLQTSKPIHAETKNILWRINDFELLLYDEDTADADANATWVVIWKLKYADLDSEAGLVAELDVGAAFIHGMELITHEL</sequence>
<organism evidence="1 2">
    <name type="scientific">Mollisia scopiformis</name>
    <name type="common">Conifer needle endophyte fungus</name>
    <name type="synonym">Phialocephala scopiformis</name>
    <dbReference type="NCBI Taxonomy" id="149040"/>
    <lineage>
        <taxon>Eukaryota</taxon>
        <taxon>Fungi</taxon>
        <taxon>Dikarya</taxon>
        <taxon>Ascomycota</taxon>
        <taxon>Pezizomycotina</taxon>
        <taxon>Leotiomycetes</taxon>
        <taxon>Helotiales</taxon>
        <taxon>Mollisiaceae</taxon>
        <taxon>Mollisia</taxon>
    </lineage>
</organism>
<dbReference type="InParanoid" id="A0A194X248"/>
<dbReference type="RefSeq" id="XP_018068429.1">
    <property type="nucleotide sequence ID" value="XM_018205415.1"/>
</dbReference>
<protein>
    <submittedName>
        <fullName evidence="1">Uncharacterized protein</fullName>
    </submittedName>
</protein>
<keyword evidence="2" id="KW-1185">Reference proteome</keyword>
<proteinExistence type="predicted"/>
<reference evidence="1 2" key="1">
    <citation type="submission" date="2015-10" db="EMBL/GenBank/DDBJ databases">
        <title>Full genome of DAOMC 229536 Phialocephala scopiformis, a fungal endophyte of spruce producing the potent anti-insectan compound rugulosin.</title>
        <authorList>
            <consortium name="DOE Joint Genome Institute"/>
            <person name="Walker A.K."/>
            <person name="Frasz S.L."/>
            <person name="Seifert K.A."/>
            <person name="Miller J.D."/>
            <person name="Mondo S.J."/>
            <person name="Labutti K."/>
            <person name="Lipzen A."/>
            <person name="Dockter R."/>
            <person name="Kennedy M."/>
            <person name="Grigoriev I.V."/>
            <person name="Spatafora J.W."/>
        </authorList>
    </citation>
    <scope>NUCLEOTIDE SEQUENCE [LARGE SCALE GENOMIC DNA]</scope>
    <source>
        <strain evidence="1 2">CBS 120377</strain>
    </source>
</reference>